<keyword evidence="1" id="KW-0812">Transmembrane</keyword>
<dbReference type="EMBL" id="HAEG01014224">
    <property type="protein sequence ID" value="SBR97037.1"/>
    <property type="molecule type" value="Transcribed_RNA"/>
</dbReference>
<feature type="non-terminal residue" evidence="2">
    <location>
        <position position="1"/>
    </location>
</feature>
<feature type="transmembrane region" description="Helical" evidence="1">
    <location>
        <begin position="6"/>
        <end position="26"/>
    </location>
</feature>
<gene>
    <name evidence="2" type="primary">ARMC4</name>
</gene>
<reference evidence="2" key="2">
    <citation type="submission" date="2016-06" db="EMBL/GenBank/DDBJ databases">
        <title>The genome of a short-lived fish provides insights into sex chromosome evolution and the genetic control of aging.</title>
        <authorList>
            <person name="Reichwald K."/>
            <person name="Felder M."/>
            <person name="Petzold A."/>
            <person name="Koch P."/>
            <person name="Groth M."/>
            <person name="Platzer M."/>
        </authorList>
    </citation>
    <scope>NUCLEOTIDE SEQUENCE</scope>
    <source>
        <tissue evidence="2">Brain</tissue>
    </source>
</reference>
<evidence type="ECO:0000256" key="1">
    <source>
        <dbReference type="SAM" id="Phobius"/>
    </source>
</evidence>
<dbReference type="AlphaFoldDB" id="A0A1A8QU41"/>
<sequence>LARGLSHWLLRSFLAFCFTACSHLLVQRLTRSHKTEQNVQQHQHFSAELCFCGARRLPYNVY</sequence>
<keyword evidence="1" id="KW-0472">Membrane</keyword>
<evidence type="ECO:0000313" key="2">
    <source>
        <dbReference type="EMBL" id="SBR97037.1"/>
    </source>
</evidence>
<keyword evidence="1" id="KW-1133">Transmembrane helix</keyword>
<proteinExistence type="predicted"/>
<feature type="non-terminal residue" evidence="2">
    <location>
        <position position="62"/>
    </location>
</feature>
<reference evidence="2" key="1">
    <citation type="submission" date="2016-05" db="EMBL/GenBank/DDBJ databases">
        <authorList>
            <person name="Lavstsen T."/>
            <person name="Jespersen J.S."/>
        </authorList>
    </citation>
    <scope>NUCLEOTIDE SEQUENCE</scope>
    <source>
        <tissue evidence="2">Brain</tissue>
    </source>
</reference>
<organism evidence="2">
    <name type="scientific">Nothobranchius pienaari</name>
    <dbReference type="NCBI Taxonomy" id="704102"/>
    <lineage>
        <taxon>Eukaryota</taxon>
        <taxon>Metazoa</taxon>
        <taxon>Chordata</taxon>
        <taxon>Craniata</taxon>
        <taxon>Vertebrata</taxon>
        <taxon>Euteleostomi</taxon>
        <taxon>Actinopterygii</taxon>
        <taxon>Neopterygii</taxon>
        <taxon>Teleostei</taxon>
        <taxon>Neoteleostei</taxon>
        <taxon>Acanthomorphata</taxon>
        <taxon>Ovalentaria</taxon>
        <taxon>Atherinomorphae</taxon>
        <taxon>Cyprinodontiformes</taxon>
        <taxon>Nothobranchiidae</taxon>
        <taxon>Nothobranchius</taxon>
    </lineage>
</organism>
<protein>
    <submittedName>
        <fullName evidence="2">Armadillo repeat containing 4</fullName>
    </submittedName>
</protein>
<name>A0A1A8QU41_9TELE</name>
<accession>A0A1A8QU41</accession>